<evidence type="ECO:0008006" key="3">
    <source>
        <dbReference type="Google" id="ProtNLM"/>
    </source>
</evidence>
<protein>
    <recommendedName>
        <fullName evidence="3">Ig-like domain-containing protein</fullName>
    </recommendedName>
</protein>
<gene>
    <name evidence="1" type="ORF">BLA29_001668</name>
</gene>
<dbReference type="AlphaFoldDB" id="A0A1Y3AUT4"/>
<dbReference type="OrthoDB" id="6514419at2759"/>
<proteinExistence type="predicted"/>
<keyword evidence="2" id="KW-1185">Reference proteome</keyword>
<evidence type="ECO:0000313" key="1">
    <source>
        <dbReference type="EMBL" id="OTF72240.1"/>
    </source>
</evidence>
<reference evidence="1 2" key="1">
    <citation type="submission" date="2017-03" db="EMBL/GenBank/DDBJ databases">
        <title>Genome Survey of Euroglyphus maynei.</title>
        <authorList>
            <person name="Arlian L.G."/>
            <person name="Morgan M.S."/>
            <person name="Rider S.D."/>
        </authorList>
    </citation>
    <scope>NUCLEOTIDE SEQUENCE [LARGE SCALE GENOMIC DNA]</scope>
    <source>
        <strain evidence="1">Arlian Lab</strain>
        <tissue evidence="1">Whole body</tissue>
    </source>
</reference>
<evidence type="ECO:0000313" key="2">
    <source>
        <dbReference type="Proteomes" id="UP000194236"/>
    </source>
</evidence>
<name>A0A1Y3AUT4_EURMA</name>
<dbReference type="Proteomes" id="UP000194236">
    <property type="component" value="Unassembled WGS sequence"/>
</dbReference>
<sequence length="102" mass="12073">MVIYYRVMLRIQKYTIQQYPNILYLVLNVHKPELILQLGTTTISLDTIQEGNDIYFDCILDANPMPTTPLIWRFNDEILEPKQGNFDNNINNNKIVDYIHKN</sequence>
<comment type="caution">
    <text evidence="1">The sequence shown here is derived from an EMBL/GenBank/DDBJ whole genome shotgun (WGS) entry which is preliminary data.</text>
</comment>
<dbReference type="EMBL" id="MUJZ01057171">
    <property type="protein sequence ID" value="OTF72240.1"/>
    <property type="molecule type" value="Genomic_DNA"/>
</dbReference>
<organism evidence="1 2">
    <name type="scientific">Euroglyphus maynei</name>
    <name type="common">Mayne's house dust mite</name>
    <dbReference type="NCBI Taxonomy" id="6958"/>
    <lineage>
        <taxon>Eukaryota</taxon>
        <taxon>Metazoa</taxon>
        <taxon>Ecdysozoa</taxon>
        <taxon>Arthropoda</taxon>
        <taxon>Chelicerata</taxon>
        <taxon>Arachnida</taxon>
        <taxon>Acari</taxon>
        <taxon>Acariformes</taxon>
        <taxon>Sarcoptiformes</taxon>
        <taxon>Astigmata</taxon>
        <taxon>Psoroptidia</taxon>
        <taxon>Analgoidea</taxon>
        <taxon>Pyroglyphidae</taxon>
        <taxon>Pyroglyphinae</taxon>
        <taxon>Euroglyphus</taxon>
    </lineage>
</organism>
<accession>A0A1Y3AUT4</accession>